<feature type="signal peptide" evidence="1">
    <location>
        <begin position="1"/>
        <end position="21"/>
    </location>
</feature>
<dbReference type="Proteomes" id="UP000563426">
    <property type="component" value="Unassembled WGS sequence"/>
</dbReference>
<organism evidence="2 3">
    <name type="scientific">Corallococcus exercitus</name>
    <dbReference type="NCBI Taxonomy" id="2316736"/>
    <lineage>
        <taxon>Bacteria</taxon>
        <taxon>Pseudomonadati</taxon>
        <taxon>Myxococcota</taxon>
        <taxon>Myxococcia</taxon>
        <taxon>Myxococcales</taxon>
        <taxon>Cystobacterineae</taxon>
        <taxon>Myxococcaceae</taxon>
        <taxon>Corallococcus</taxon>
    </lineage>
</organism>
<reference evidence="2 3" key="1">
    <citation type="submission" date="2020-05" db="EMBL/GenBank/DDBJ databases">
        <authorList>
            <person name="Whitworth D."/>
        </authorList>
    </citation>
    <scope>NUCLEOTIDE SEQUENCE [LARGE SCALE GENOMIC DNA]</scope>
    <source>
        <strain evidence="2 3">AB043B</strain>
    </source>
</reference>
<dbReference type="EMBL" id="JABFJV010000031">
    <property type="protein sequence ID" value="NOK33175.1"/>
    <property type="molecule type" value="Genomic_DNA"/>
</dbReference>
<comment type="caution">
    <text evidence="2">The sequence shown here is derived from an EMBL/GenBank/DDBJ whole genome shotgun (WGS) entry which is preliminary data.</text>
</comment>
<evidence type="ECO:0000313" key="2">
    <source>
        <dbReference type="EMBL" id="NOK33175.1"/>
    </source>
</evidence>
<gene>
    <name evidence="2" type="ORF">HMI49_08205</name>
</gene>
<evidence type="ECO:0000313" key="3">
    <source>
        <dbReference type="Proteomes" id="UP000563426"/>
    </source>
</evidence>
<dbReference type="AlphaFoldDB" id="A0A7Y4KG31"/>
<feature type="chain" id="PRO_5030983517" description="Outer membrane protein beta-barrel domain-containing protein" evidence="1">
    <location>
        <begin position="22"/>
        <end position="212"/>
    </location>
</feature>
<sequence length="212" mass="22010">MRRVFPLAGFFALACACGLPAHVRPVPAGTLALEAGVGGPAVRLEGTPVPLPLSTLGASYGLNDRWDVSAHAHLTPLLLGVAGMDVGTTWLALGQDGARPAVALTGRGYVFSDLDTGALFHGEATAAASWLLRERFLTYVSGSALFDVVESDVLWSLAAGTRVPFGRFALQVELGWYWPGYDASVAGAEWLTPGGRGALGLVLGGSYRFGGP</sequence>
<keyword evidence="3" id="KW-1185">Reference proteome</keyword>
<dbReference type="RefSeq" id="WP_147441857.1">
    <property type="nucleotide sequence ID" value="NZ_JABFJV010000031.1"/>
</dbReference>
<name>A0A7Y4KG31_9BACT</name>
<evidence type="ECO:0000256" key="1">
    <source>
        <dbReference type="SAM" id="SignalP"/>
    </source>
</evidence>
<dbReference type="PROSITE" id="PS51257">
    <property type="entry name" value="PROKAR_LIPOPROTEIN"/>
    <property type="match status" value="1"/>
</dbReference>
<dbReference type="OrthoDB" id="5500086at2"/>
<keyword evidence="1" id="KW-0732">Signal</keyword>
<accession>A0A7Y4KG31</accession>
<evidence type="ECO:0008006" key="4">
    <source>
        <dbReference type="Google" id="ProtNLM"/>
    </source>
</evidence>
<protein>
    <recommendedName>
        <fullName evidence="4">Outer membrane protein beta-barrel domain-containing protein</fullName>
    </recommendedName>
</protein>
<proteinExistence type="predicted"/>